<protein>
    <submittedName>
        <fullName evidence="9">Putative serine protease inhibitor Kazal-type 2-like</fullName>
    </submittedName>
</protein>
<dbReference type="Gene3D" id="3.30.60.30">
    <property type="match status" value="1"/>
</dbReference>
<dbReference type="PANTHER" id="PTHR21312">
    <property type="entry name" value="SERINE PROTEASE INHIBITOR"/>
    <property type="match status" value="1"/>
</dbReference>
<name>A0A2U9C9F4_SCOMX</name>
<dbReference type="Proteomes" id="UP000246464">
    <property type="component" value="Chromosome 13"/>
</dbReference>
<keyword evidence="3" id="KW-0646">Protease inhibitor</keyword>
<organism evidence="9 10">
    <name type="scientific">Scophthalmus maximus</name>
    <name type="common">Turbot</name>
    <name type="synonym">Psetta maxima</name>
    <dbReference type="NCBI Taxonomy" id="52904"/>
    <lineage>
        <taxon>Eukaryota</taxon>
        <taxon>Metazoa</taxon>
        <taxon>Chordata</taxon>
        <taxon>Craniata</taxon>
        <taxon>Vertebrata</taxon>
        <taxon>Euteleostomi</taxon>
        <taxon>Actinopterygii</taxon>
        <taxon>Neopterygii</taxon>
        <taxon>Teleostei</taxon>
        <taxon>Neoteleostei</taxon>
        <taxon>Acanthomorphata</taxon>
        <taxon>Carangaria</taxon>
        <taxon>Pleuronectiformes</taxon>
        <taxon>Pleuronectoidei</taxon>
        <taxon>Scophthalmidae</taxon>
        <taxon>Scophthalmus</taxon>
    </lineage>
</organism>
<evidence type="ECO:0000256" key="5">
    <source>
        <dbReference type="ARBA" id="ARBA00023157"/>
    </source>
</evidence>
<keyword evidence="2" id="KW-0964">Secreted</keyword>
<feature type="region of interest" description="Disordered" evidence="6">
    <location>
        <begin position="29"/>
        <end position="49"/>
    </location>
</feature>
<accession>A0A2U9C9F4</accession>
<keyword evidence="7" id="KW-0732">Signal</keyword>
<evidence type="ECO:0000256" key="1">
    <source>
        <dbReference type="ARBA" id="ARBA00004613"/>
    </source>
</evidence>
<evidence type="ECO:0000313" key="9">
    <source>
        <dbReference type="EMBL" id="AWP12249.1"/>
    </source>
</evidence>
<dbReference type="GO" id="GO:0004867">
    <property type="term" value="F:serine-type endopeptidase inhibitor activity"/>
    <property type="evidence" value="ECO:0007669"/>
    <property type="project" value="UniProtKB-KW"/>
</dbReference>
<dbReference type="InterPro" id="IPR036058">
    <property type="entry name" value="Kazal_dom_sf"/>
</dbReference>
<dbReference type="InterPro" id="IPR002350">
    <property type="entry name" value="Kazal_dom"/>
</dbReference>
<keyword evidence="4" id="KW-0722">Serine protease inhibitor</keyword>
<evidence type="ECO:0000259" key="8">
    <source>
        <dbReference type="PROSITE" id="PS51465"/>
    </source>
</evidence>
<reference evidence="9 10" key="1">
    <citation type="submission" date="2017-12" db="EMBL/GenBank/DDBJ databases">
        <title>Integrating genomic resources of turbot (Scophthalmus maximus) in depth evaluation of genetic and physical mapping variation across individuals.</title>
        <authorList>
            <person name="Martinez P."/>
        </authorList>
    </citation>
    <scope>NUCLEOTIDE SEQUENCE [LARGE SCALE GENOMIC DNA]</scope>
</reference>
<dbReference type="PROSITE" id="PS00282">
    <property type="entry name" value="KAZAL_1"/>
    <property type="match status" value="1"/>
</dbReference>
<evidence type="ECO:0000256" key="3">
    <source>
        <dbReference type="ARBA" id="ARBA00022690"/>
    </source>
</evidence>
<evidence type="ECO:0000256" key="2">
    <source>
        <dbReference type="ARBA" id="ARBA00022525"/>
    </source>
</evidence>
<evidence type="ECO:0000256" key="7">
    <source>
        <dbReference type="SAM" id="SignalP"/>
    </source>
</evidence>
<dbReference type="PANTHER" id="PTHR21312:SF28">
    <property type="entry name" value="OVOINHIBITOR-RELATED"/>
    <property type="match status" value="1"/>
</dbReference>
<dbReference type="EMBL" id="CP026255">
    <property type="protein sequence ID" value="AWP12249.1"/>
    <property type="molecule type" value="Genomic_DNA"/>
</dbReference>
<sequence>MKSSVLLCSVLLLSVSVLFQGYKTMTPFPDSETRMSSCPEQEPPTEPREAACEEYGGGTCTKQFDPVCGSDGKTYSTECVLCQQNSKKKHVRVAFKGLCPS</sequence>
<comment type="subcellular location">
    <subcellularLocation>
        <location evidence="1">Secreted</location>
    </subcellularLocation>
</comment>
<dbReference type="GO" id="GO:0005576">
    <property type="term" value="C:extracellular region"/>
    <property type="evidence" value="ECO:0007669"/>
    <property type="project" value="UniProtKB-SubCell"/>
</dbReference>
<dbReference type="PRINTS" id="PR00290">
    <property type="entry name" value="KAZALINHBTR"/>
</dbReference>
<feature type="domain" description="Kazal-like" evidence="8">
    <location>
        <begin position="46"/>
        <end position="101"/>
    </location>
</feature>
<evidence type="ECO:0000256" key="6">
    <source>
        <dbReference type="SAM" id="MobiDB-lite"/>
    </source>
</evidence>
<dbReference type="SMART" id="SM00280">
    <property type="entry name" value="KAZAL"/>
    <property type="match status" value="1"/>
</dbReference>
<keyword evidence="10" id="KW-1185">Reference proteome</keyword>
<dbReference type="InterPro" id="IPR001239">
    <property type="entry name" value="Prot_inh_Kazal-m"/>
</dbReference>
<dbReference type="Pfam" id="PF00050">
    <property type="entry name" value="Kazal_1"/>
    <property type="match status" value="1"/>
</dbReference>
<feature type="chain" id="PRO_5016086719" evidence="7">
    <location>
        <begin position="22"/>
        <end position="101"/>
    </location>
</feature>
<evidence type="ECO:0000313" key="10">
    <source>
        <dbReference type="Proteomes" id="UP000246464"/>
    </source>
</evidence>
<feature type="signal peptide" evidence="7">
    <location>
        <begin position="1"/>
        <end position="21"/>
    </location>
</feature>
<dbReference type="SUPFAM" id="SSF100895">
    <property type="entry name" value="Kazal-type serine protease inhibitors"/>
    <property type="match status" value="1"/>
</dbReference>
<gene>
    <name evidence="9" type="ORF">SMAX5B_000883</name>
</gene>
<dbReference type="OrthoDB" id="126772at2759"/>
<dbReference type="PROSITE" id="PS51465">
    <property type="entry name" value="KAZAL_2"/>
    <property type="match status" value="1"/>
</dbReference>
<proteinExistence type="predicted"/>
<keyword evidence="5" id="KW-1015">Disulfide bond</keyword>
<evidence type="ECO:0000256" key="4">
    <source>
        <dbReference type="ARBA" id="ARBA00022900"/>
    </source>
</evidence>
<dbReference type="AlphaFoldDB" id="A0A2U9C9F4"/>